<proteinExistence type="predicted"/>
<dbReference type="EMBL" id="JAJJMB010001160">
    <property type="protein sequence ID" value="KAI3958398.1"/>
    <property type="molecule type" value="Genomic_DNA"/>
</dbReference>
<gene>
    <name evidence="1" type="ORF">MKW98_011086</name>
</gene>
<accession>A0AAD4TIX9</accession>
<reference evidence="1" key="1">
    <citation type="submission" date="2022-04" db="EMBL/GenBank/DDBJ databases">
        <title>A functionally conserved STORR gene fusion in Papaver species that diverged 16.8 million years ago.</title>
        <authorList>
            <person name="Catania T."/>
        </authorList>
    </citation>
    <scope>NUCLEOTIDE SEQUENCE</scope>
    <source>
        <strain evidence="1">S-188037</strain>
    </source>
</reference>
<sequence>MPPNIAASAPLNCINLRYKWKSPSSIRLGIYHHKIITNDQKDKFHLLLISPSIRLKCKIVRRVSRGGGLVQPRLN</sequence>
<comment type="caution">
    <text evidence="1">The sequence shown here is derived from an EMBL/GenBank/DDBJ whole genome shotgun (WGS) entry which is preliminary data.</text>
</comment>
<name>A0AAD4TIX9_9MAGN</name>
<protein>
    <submittedName>
        <fullName evidence="1">Uncharacterized protein</fullName>
    </submittedName>
</protein>
<organism evidence="1 2">
    <name type="scientific">Papaver atlanticum</name>
    <dbReference type="NCBI Taxonomy" id="357466"/>
    <lineage>
        <taxon>Eukaryota</taxon>
        <taxon>Viridiplantae</taxon>
        <taxon>Streptophyta</taxon>
        <taxon>Embryophyta</taxon>
        <taxon>Tracheophyta</taxon>
        <taxon>Spermatophyta</taxon>
        <taxon>Magnoliopsida</taxon>
        <taxon>Ranunculales</taxon>
        <taxon>Papaveraceae</taxon>
        <taxon>Papaveroideae</taxon>
        <taxon>Papaver</taxon>
    </lineage>
</organism>
<dbReference type="Proteomes" id="UP001202328">
    <property type="component" value="Unassembled WGS sequence"/>
</dbReference>
<evidence type="ECO:0000313" key="1">
    <source>
        <dbReference type="EMBL" id="KAI3958398.1"/>
    </source>
</evidence>
<keyword evidence="2" id="KW-1185">Reference proteome</keyword>
<dbReference type="AlphaFoldDB" id="A0AAD4TIX9"/>
<evidence type="ECO:0000313" key="2">
    <source>
        <dbReference type="Proteomes" id="UP001202328"/>
    </source>
</evidence>
<feature type="non-terminal residue" evidence="1">
    <location>
        <position position="1"/>
    </location>
</feature>